<comment type="cofactor">
    <cofactor evidence="1">
        <name>Mg(2+)</name>
        <dbReference type="ChEBI" id="CHEBI:18420"/>
    </cofactor>
</comment>
<evidence type="ECO:0000256" key="5">
    <source>
        <dbReference type="ARBA" id="ARBA00022842"/>
    </source>
</evidence>
<evidence type="ECO:0000256" key="3">
    <source>
        <dbReference type="ARBA" id="ARBA00022679"/>
    </source>
</evidence>
<comment type="caution">
    <text evidence="7">The sequence shown here is derived from an EMBL/GenBank/DDBJ whole genome shotgun (WGS) entry which is preliminary data.</text>
</comment>
<evidence type="ECO:0000256" key="4">
    <source>
        <dbReference type="ARBA" id="ARBA00022723"/>
    </source>
</evidence>
<dbReference type="GO" id="GO:0004659">
    <property type="term" value="F:prenyltransferase activity"/>
    <property type="evidence" value="ECO:0007669"/>
    <property type="project" value="InterPro"/>
</dbReference>
<accession>A0A2R5HEU2</accession>
<protein>
    <submittedName>
        <fullName evidence="7">Geranylgeranyl pyrophosphate synthase</fullName>
    </submittedName>
</protein>
<dbReference type="SUPFAM" id="SSF48576">
    <property type="entry name" value="Terpenoid synthases"/>
    <property type="match status" value="1"/>
</dbReference>
<organism evidence="7 8">
    <name type="scientific">Lactococcus termiticola</name>
    <dbReference type="NCBI Taxonomy" id="2169526"/>
    <lineage>
        <taxon>Bacteria</taxon>
        <taxon>Bacillati</taxon>
        <taxon>Bacillota</taxon>
        <taxon>Bacilli</taxon>
        <taxon>Lactobacillales</taxon>
        <taxon>Streptococcaceae</taxon>
        <taxon>Lactococcus</taxon>
    </lineage>
</organism>
<dbReference type="CDD" id="cd00685">
    <property type="entry name" value="Trans_IPPS_HT"/>
    <property type="match status" value="1"/>
</dbReference>
<proteinExistence type="inferred from homology"/>
<keyword evidence="3 6" id="KW-0808">Transferase</keyword>
<evidence type="ECO:0000313" key="8">
    <source>
        <dbReference type="Proteomes" id="UP000245021"/>
    </source>
</evidence>
<dbReference type="PANTHER" id="PTHR12001">
    <property type="entry name" value="GERANYLGERANYL PYROPHOSPHATE SYNTHASE"/>
    <property type="match status" value="1"/>
</dbReference>
<evidence type="ECO:0000256" key="2">
    <source>
        <dbReference type="ARBA" id="ARBA00006706"/>
    </source>
</evidence>
<dbReference type="PANTHER" id="PTHR12001:SF69">
    <property type="entry name" value="ALL TRANS-POLYPRENYL-DIPHOSPHATE SYNTHASE PDSS1"/>
    <property type="match status" value="1"/>
</dbReference>
<dbReference type="Gene3D" id="1.10.600.10">
    <property type="entry name" value="Farnesyl Diphosphate Synthase"/>
    <property type="match status" value="1"/>
</dbReference>
<keyword evidence="4" id="KW-0479">Metal-binding</keyword>
<dbReference type="InterPro" id="IPR000092">
    <property type="entry name" value="Polyprenyl_synt"/>
</dbReference>
<sequence>MHNYWQDYPELQEKLEKVQALMRTRLDISSPDVKAAVDSFVSNGGKMIRPALFFFFADLVTQGQNKDEEKMLKIAASLEILHSATLVHDDIIDDSPLRRGLPSIEAQFGKDTAVYTGDFLYTVFFELLVESMAETKMLAQNAQAMKKILQGELNQMASSFDSKVSIRRYLKVISGKTAELLKLACLQGVFFAGGDFELQRASKKVGLAIGLAFQIYDDVLNFTPNLEEENKPVLTDFRQGIFTLPVLIARENNPEALAPYFEAPEQLTQAEAMALADLVKAEGGIDESLGLAQLLTDKALEEIGKFPDSEKKDELIKAVKALLERNY</sequence>
<dbReference type="Proteomes" id="UP000245021">
    <property type="component" value="Unassembled WGS sequence"/>
</dbReference>
<dbReference type="PROSITE" id="PS00444">
    <property type="entry name" value="POLYPRENYL_SYNTHASE_2"/>
    <property type="match status" value="1"/>
</dbReference>
<dbReference type="SFLD" id="SFLDS00005">
    <property type="entry name" value="Isoprenoid_Synthase_Type_I"/>
    <property type="match status" value="1"/>
</dbReference>
<dbReference type="PROSITE" id="PS00723">
    <property type="entry name" value="POLYPRENYL_SYNTHASE_1"/>
    <property type="match status" value="1"/>
</dbReference>
<dbReference type="InterPro" id="IPR033749">
    <property type="entry name" value="Polyprenyl_synt_CS"/>
</dbReference>
<dbReference type="EMBL" id="BFFO01000003">
    <property type="protein sequence ID" value="GBG96573.1"/>
    <property type="molecule type" value="Genomic_DNA"/>
</dbReference>
<reference evidence="7 8" key="1">
    <citation type="journal article" date="2018" name="Genome Announc.">
        <title>Draft Genome Sequence of Lactococcus sp. Strain NtB2 (JCM 32569), Isolated from the Gut of the Higher Termite Nasutitermes takasagoensis.</title>
        <authorList>
            <person name="Noda S."/>
            <person name="Aihara C."/>
            <person name="Yuki M."/>
            <person name="Ohkuma M."/>
        </authorList>
    </citation>
    <scope>NUCLEOTIDE SEQUENCE [LARGE SCALE GENOMIC DNA]</scope>
    <source>
        <strain evidence="7 8">NtB2</strain>
    </source>
</reference>
<dbReference type="GO" id="GO:0008299">
    <property type="term" value="P:isoprenoid biosynthetic process"/>
    <property type="evidence" value="ECO:0007669"/>
    <property type="project" value="InterPro"/>
</dbReference>
<keyword evidence="8" id="KW-1185">Reference proteome</keyword>
<dbReference type="InterPro" id="IPR008949">
    <property type="entry name" value="Isoprenoid_synthase_dom_sf"/>
</dbReference>
<comment type="similarity">
    <text evidence="2 6">Belongs to the FPP/GGPP synthase family.</text>
</comment>
<dbReference type="OrthoDB" id="9805316at2"/>
<evidence type="ECO:0000256" key="6">
    <source>
        <dbReference type="RuleBase" id="RU004466"/>
    </source>
</evidence>
<dbReference type="RefSeq" id="WP_109245544.1">
    <property type="nucleotide sequence ID" value="NZ_BFFO01000003.1"/>
</dbReference>
<dbReference type="Pfam" id="PF00348">
    <property type="entry name" value="polyprenyl_synt"/>
    <property type="match status" value="1"/>
</dbReference>
<dbReference type="AlphaFoldDB" id="A0A2R5HEU2"/>
<name>A0A2R5HEU2_9LACT</name>
<evidence type="ECO:0000313" key="7">
    <source>
        <dbReference type="EMBL" id="GBG96573.1"/>
    </source>
</evidence>
<gene>
    <name evidence="7" type="ORF">NtB2_00686</name>
</gene>
<evidence type="ECO:0000256" key="1">
    <source>
        <dbReference type="ARBA" id="ARBA00001946"/>
    </source>
</evidence>
<dbReference type="GO" id="GO:0046872">
    <property type="term" value="F:metal ion binding"/>
    <property type="evidence" value="ECO:0007669"/>
    <property type="project" value="UniProtKB-KW"/>
</dbReference>
<keyword evidence="5" id="KW-0460">Magnesium</keyword>